<keyword evidence="2" id="KW-0812">Transmembrane</keyword>
<dbReference type="InterPro" id="IPR018060">
    <property type="entry name" value="HTH_AraC"/>
</dbReference>
<keyword evidence="2" id="KW-0472">Membrane</keyword>
<sequence length="598" mass="69482">MRFFFFLVFLMLPFSVYSQEDKGAYDEKILALQEKIKTSFNVNIDSVLVYASELETIDENPLHKTFALASKAYYFQLKSDRPSSDKSYAAALTYLRKAPSSKEKVKINAFMLNVGGLIDWKRRNYKLALDKYEKGIRLSQSIGDFMQVIKFKNNIAMINDEVGNYKQAIDISRGVSAMLDGLKYKYTDEQFIRDKGNVYINLGNFYEGEYYTHNDTRKFYLLDSAEYFYKKAITYSAKFTDRKISCEINLGNIYFMKEEYAAAEKVYYSLMLLTKNNGYDDEYYNVNLNLGSLYFTQKKYDKALACFMKVDSIYKIRKTGDLEFIKSNYYQAKIYNEKNDAANAYKYSEIYLDAFEKNESKITKEALDVNYTMGLSDLNKEMNGIQNKYRNRILLKNGLIGFTVVLFIVLLFVLFRNIKRRREIEVKISALIAEHKANLEKKINGVEDVLLSNDTQTTVAIEKNKPAALSIDEEKENEIVSKLLQLEKKQYYLNPDFTLQSIAKKIKTNTTYLSYVVNKRFGKTFSEYANELKINYVIDEMISNSTYRKYSTQAMAESVGYKNAVSFTKSFSKRTGVTPIRFIKKIEEEMIVKSSSDT</sequence>
<dbReference type="Proteomes" id="UP000319848">
    <property type="component" value="Unassembled WGS sequence"/>
</dbReference>
<dbReference type="OrthoDB" id="5295174at2"/>
<feature type="domain" description="HTH araC/xylS-type" evidence="3">
    <location>
        <begin position="481"/>
        <end position="585"/>
    </location>
</feature>
<dbReference type="Gene3D" id="1.25.40.10">
    <property type="entry name" value="Tetratricopeptide repeat domain"/>
    <property type="match status" value="2"/>
</dbReference>
<reference evidence="4 5" key="1">
    <citation type="journal article" date="2015" name="Stand. Genomic Sci.">
        <title>Genomic Encyclopedia of Bacterial and Archaeal Type Strains, Phase III: the genomes of soil and plant-associated and newly described type strains.</title>
        <authorList>
            <person name="Whitman W.B."/>
            <person name="Woyke T."/>
            <person name="Klenk H.P."/>
            <person name="Zhou Y."/>
            <person name="Lilburn T.G."/>
            <person name="Beck B.J."/>
            <person name="De Vos P."/>
            <person name="Vandamme P."/>
            <person name="Eisen J.A."/>
            <person name="Garrity G."/>
            <person name="Hugenholtz P."/>
            <person name="Kyrpides N.C."/>
        </authorList>
    </citation>
    <scope>NUCLEOTIDE SEQUENCE [LARGE SCALE GENOMIC DNA]</scope>
    <source>
        <strain evidence="4 5">CGMCC 1.7270</strain>
    </source>
</reference>
<dbReference type="Gene3D" id="1.10.10.60">
    <property type="entry name" value="Homeodomain-like"/>
    <property type="match status" value="2"/>
</dbReference>
<accession>A0A562LZ78</accession>
<evidence type="ECO:0000313" key="4">
    <source>
        <dbReference type="EMBL" id="TWI12853.1"/>
    </source>
</evidence>
<dbReference type="SMART" id="SM00028">
    <property type="entry name" value="TPR"/>
    <property type="match status" value="3"/>
</dbReference>
<dbReference type="AlphaFoldDB" id="A0A562LZ78"/>
<dbReference type="PANTHER" id="PTHR43280">
    <property type="entry name" value="ARAC-FAMILY TRANSCRIPTIONAL REGULATOR"/>
    <property type="match status" value="1"/>
</dbReference>
<dbReference type="PROSITE" id="PS01124">
    <property type="entry name" value="HTH_ARAC_FAMILY_2"/>
    <property type="match status" value="1"/>
</dbReference>
<keyword evidence="1" id="KW-0238">DNA-binding</keyword>
<keyword evidence="5" id="KW-1185">Reference proteome</keyword>
<dbReference type="STRING" id="1341154.FCR2A7T_01620"/>
<dbReference type="EMBL" id="VLKQ01000005">
    <property type="protein sequence ID" value="TWI12853.1"/>
    <property type="molecule type" value="Genomic_DNA"/>
</dbReference>
<evidence type="ECO:0000256" key="1">
    <source>
        <dbReference type="ARBA" id="ARBA00023125"/>
    </source>
</evidence>
<comment type="caution">
    <text evidence="4">The sequence shown here is derived from an EMBL/GenBank/DDBJ whole genome shotgun (WGS) entry which is preliminary data.</text>
</comment>
<dbReference type="GO" id="GO:0043565">
    <property type="term" value="F:sequence-specific DNA binding"/>
    <property type="evidence" value="ECO:0007669"/>
    <property type="project" value="InterPro"/>
</dbReference>
<evidence type="ECO:0000259" key="3">
    <source>
        <dbReference type="PROSITE" id="PS01124"/>
    </source>
</evidence>
<feature type="transmembrane region" description="Helical" evidence="2">
    <location>
        <begin position="393"/>
        <end position="415"/>
    </location>
</feature>
<dbReference type="SUPFAM" id="SSF48452">
    <property type="entry name" value="TPR-like"/>
    <property type="match status" value="2"/>
</dbReference>
<organism evidence="4 5">
    <name type="scientific">Flavobacterium cauense R2A-7</name>
    <dbReference type="NCBI Taxonomy" id="1341154"/>
    <lineage>
        <taxon>Bacteria</taxon>
        <taxon>Pseudomonadati</taxon>
        <taxon>Bacteroidota</taxon>
        <taxon>Flavobacteriia</taxon>
        <taxon>Flavobacteriales</taxon>
        <taxon>Flavobacteriaceae</taxon>
        <taxon>Flavobacterium</taxon>
    </lineage>
</organism>
<evidence type="ECO:0000313" key="5">
    <source>
        <dbReference type="Proteomes" id="UP000319848"/>
    </source>
</evidence>
<dbReference type="InterPro" id="IPR011990">
    <property type="entry name" value="TPR-like_helical_dom_sf"/>
</dbReference>
<name>A0A562LZ78_9FLAO</name>
<dbReference type="PANTHER" id="PTHR43280:SF29">
    <property type="entry name" value="ARAC-FAMILY TRANSCRIPTIONAL REGULATOR"/>
    <property type="match status" value="1"/>
</dbReference>
<dbReference type="RefSeq" id="WP_051369480.1">
    <property type="nucleotide sequence ID" value="NZ_AVBI01000001.1"/>
</dbReference>
<dbReference type="SMART" id="SM00342">
    <property type="entry name" value="HTH_ARAC"/>
    <property type="match status" value="1"/>
</dbReference>
<dbReference type="Pfam" id="PF12833">
    <property type="entry name" value="HTH_18"/>
    <property type="match status" value="1"/>
</dbReference>
<keyword evidence="2" id="KW-1133">Transmembrane helix</keyword>
<evidence type="ECO:0000256" key="2">
    <source>
        <dbReference type="SAM" id="Phobius"/>
    </source>
</evidence>
<dbReference type="GO" id="GO:0003700">
    <property type="term" value="F:DNA-binding transcription factor activity"/>
    <property type="evidence" value="ECO:0007669"/>
    <property type="project" value="InterPro"/>
</dbReference>
<proteinExistence type="predicted"/>
<gene>
    <name evidence="4" type="ORF">IP98_01327</name>
</gene>
<dbReference type="InterPro" id="IPR019734">
    <property type="entry name" value="TPR_rpt"/>
</dbReference>
<protein>
    <submittedName>
        <fullName evidence="4">Helix-turn-helix protein</fullName>
    </submittedName>
</protein>